<keyword evidence="3 5" id="KW-0067">ATP-binding</keyword>
<dbReference type="GO" id="GO:0005524">
    <property type="term" value="F:ATP binding"/>
    <property type="evidence" value="ECO:0007669"/>
    <property type="project" value="UniProtKB-UniRule"/>
</dbReference>
<evidence type="ECO:0000256" key="4">
    <source>
        <dbReference type="ARBA" id="ARBA00023125"/>
    </source>
</evidence>
<dbReference type="Gene3D" id="1.10.10.10">
    <property type="entry name" value="Winged helix-like DNA-binding domain superfamily/Winged helix DNA-binding domain"/>
    <property type="match status" value="1"/>
</dbReference>
<feature type="region of interest" description="Disordered" evidence="6">
    <location>
        <begin position="1"/>
        <end position="26"/>
    </location>
</feature>
<keyword evidence="9" id="KW-1185">Reference proteome</keyword>
<dbReference type="Pfam" id="PF09397">
    <property type="entry name" value="FtsK_gamma"/>
    <property type="match status" value="1"/>
</dbReference>
<dbReference type="SUPFAM" id="SSF52540">
    <property type="entry name" value="P-loop containing nucleoside triphosphate hydrolases"/>
    <property type="match status" value="1"/>
</dbReference>
<keyword evidence="2 5" id="KW-0547">Nucleotide-binding</keyword>
<protein>
    <recommendedName>
        <fullName evidence="7">FtsK domain-containing protein</fullName>
    </recommendedName>
</protein>
<evidence type="ECO:0000313" key="9">
    <source>
        <dbReference type="Proteomes" id="UP000288623"/>
    </source>
</evidence>
<dbReference type="PROSITE" id="PS50901">
    <property type="entry name" value="FTSK"/>
    <property type="match status" value="1"/>
</dbReference>
<dbReference type="Pfam" id="PF01580">
    <property type="entry name" value="FtsK_SpoIIIE"/>
    <property type="match status" value="1"/>
</dbReference>
<feature type="compositionally biased region" description="Low complexity" evidence="6">
    <location>
        <begin position="160"/>
        <end position="177"/>
    </location>
</feature>
<dbReference type="InterPro" id="IPR041027">
    <property type="entry name" value="FtsK_alpha"/>
</dbReference>
<sequence>MSFFKKLFKKDDSEEQQEYYEDRRDYIDEQPYEYYEEPQVEQAYQTYDMPETAVDFQKEKKSQQHPPLEDVYADVYDMPETQSPFFQEQAMPVQEPVYQKPPADFSPFGQQPQGLIRTVKRISRERYNPFTETGVAPEVRKPRVQHVAHIEQKPKSRPHPVQQQPQVRQQEQTPPRELYVAPKQTFSEEEPVKKKFEPMDVPSPIYGFQEPPKRPIVTVEHIEAQRELVRTINDKKPVEIKSSEDILNQVELRHAEEKTVMDIAEPISKDVENIKIVSTPISEQQNEYNEPKKVDEVMIEKEPTITEQQSPVIVEPEEVVEEILEAPQQTLEQAMELMEQGIEQPVTGGQIPSLEQAIEEELTVTEREVEELPVVEAIKELAETIEEIAPSEQVEAVIEETEATLMLEEADETVPESFLNHVEKARPFNVVLLPSEKKKMRRGEKAKELEKLIPASPLRPTVTLNSYKKEVDTSTNEVYPSTVTQIEDTLCTEQPVQEPLTNEKETVSTIIEDLNNVKGTAPSMGAVQLVMEEKPEVYVKPDTLHAMSFLNPPVEQREDKVWMDMQAEKLVQALKDFQIEAEIENVTQGPTVTQFQLKVGHGVKLTKITNLADNLKLELAAHDIRIEAPIPGKSLVGIEIPNEVKRPVRLSEITETEQFLQSNAPLEVALGLDLTGQPVTFDLADMPHGLIAGSTGSGKSVCINSIIISLLLKASPQDVKLMLIDPKMVELAVYEDIPHLVSPVITDVKAATAALSWAVEEMERRYELFHEHRVRHISRYNEMMEHKRAFAQKMPYIVIVIDELADLMMQAPQDVEDAICRLTQKARACGIHLVVATQRPSVDVITGLIKSNIPTRIAFAVASNIDSRTILDSQGAERLLGRGDMLYLASGTNNPTRLQGTFVTDEEIEDVTDYVRSLGEPRFLFEPEELVKKADRLEKQDDLFEAVCRHIVEQGQTSTSSIQSHFNIGYNRAARMIDSLEQMNYISESRKGNKKRDVFLTESEVFELFG</sequence>
<dbReference type="AlphaFoldDB" id="A0A433RYN0"/>
<gene>
    <name evidence="8" type="ORF">QI30_00400</name>
</gene>
<dbReference type="PANTHER" id="PTHR22683">
    <property type="entry name" value="SPORULATION PROTEIN RELATED"/>
    <property type="match status" value="1"/>
</dbReference>
<dbReference type="SUPFAM" id="SSF46785">
    <property type="entry name" value="Winged helix' DNA-binding domain"/>
    <property type="match status" value="1"/>
</dbReference>
<reference evidence="8 9" key="1">
    <citation type="submission" date="2014-11" db="EMBL/GenBank/DDBJ databases">
        <title>Genome sequence and analysis of novel Kurthia sp.</title>
        <authorList>
            <person name="Lawson J.N."/>
            <person name="Gonzalez J.E."/>
            <person name="Rinauldi L."/>
            <person name="Xuan Z."/>
            <person name="Firman A."/>
            <person name="Shaddox L."/>
            <person name="Trudeau A."/>
            <person name="Shah S."/>
            <person name="Reiman D."/>
        </authorList>
    </citation>
    <scope>NUCLEOTIDE SEQUENCE [LARGE SCALE GENOMIC DNA]</scope>
    <source>
        <strain evidence="8 9">3B1D</strain>
    </source>
</reference>
<dbReference type="Proteomes" id="UP000288623">
    <property type="component" value="Unassembled WGS sequence"/>
</dbReference>
<dbReference type="Gene3D" id="3.30.980.40">
    <property type="match status" value="1"/>
</dbReference>
<evidence type="ECO:0000256" key="6">
    <source>
        <dbReference type="SAM" id="MobiDB-lite"/>
    </source>
</evidence>
<evidence type="ECO:0000256" key="5">
    <source>
        <dbReference type="PROSITE-ProRule" id="PRU00289"/>
    </source>
</evidence>
<dbReference type="Pfam" id="PF17854">
    <property type="entry name" value="FtsK_alpha"/>
    <property type="match status" value="1"/>
</dbReference>
<dbReference type="InterPro" id="IPR027417">
    <property type="entry name" value="P-loop_NTPase"/>
</dbReference>
<name>A0A433RYN0_9BACL</name>
<organism evidence="8 9">
    <name type="scientific">Candidatus Kurthia intestinigallinarum</name>
    <dbReference type="NCBI Taxonomy" id="1562256"/>
    <lineage>
        <taxon>Bacteria</taxon>
        <taxon>Bacillati</taxon>
        <taxon>Bacillota</taxon>
        <taxon>Bacilli</taxon>
        <taxon>Bacillales</taxon>
        <taxon>Caryophanaceae</taxon>
        <taxon>Kurthia</taxon>
    </lineage>
</organism>
<feature type="domain" description="FtsK" evidence="7">
    <location>
        <begin position="676"/>
        <end position="868"/>
    </location>
</feature>
<evidence type="ECO:0000313" key="8">
    <source>
        <dbReference type="EMBL" id="RUS58367.1"/>
    </source>
</evidence>
<dbReference type="InterPro" id="IPR050206">
    <property type="entry name" value="FtsK/SpoIIIE/SftA"/>
</dbReference>
<dbReference type="EMBL" id="JTFC01000003">
    <property type="protein sequence ID" value="RUS58367.1"/>
    <property type="molecule type" value="Genomic_DNA"/>
</dbReference>
<dbReference type="InterPro" id="IPR002543">
    <property type="entry name" value="FtsK_dom"/>
</dbReference>
<evidence type="ECO:0000256" key="2">
    <source>
        <dbReference type="ARBA" id="ARBA00022741"/>
    </source>
</evidence>
<evidence type="ECO:0000256" key="1">
    <source>
        <dbReference type="ARBA" id="ARBA00006474"/>
    </source>
</evidence>
<dbReference type="CDD" id="cd01127">
    <property type="entry name" value="TrwB_TraG_TraD_VirD4"/>
    <property type="match status" value="1"/>
</dbReference>
<dbReference type="PANTHER" id="PTHR22683:SF42">
    <property type="entry name" value="DNA TRANSLOCASE SFTA"/>
    <property type="match status" value="1"/>
</dbReference>
<accession>A0A433RYN0</accession>
<proteinExistence type="inferred from homology"/>
<comment type="caution">
    <text evidence="8">The sequence shown here is derived from an EMBL/GenBank/DDBJ whole genome shotgun (WGS) entry which is preliminary data.</text>
</comment>
<evidence type="ECO:0000259" key="7">
    <source>
        <dbReference type="PROSITE" id="PS50901"/>
    </source>
</evidence>
<dbReference type="GO" id="GO:0003677">
    <property type="term" value="F:DNA binding"/>
    <property type="evidence" value="ECO:0007669"/>
    <property type="project" value="UniProtKB-KW"/>
</dbReference>
<dbReference type="InterPro" id="IPR018541">
    <property type="entry name" value="Ftsk_gamma"/>
</dbReference>
<dbReference type="RefSeq" id="WP_233600489.1">
    <property type="nucleotide sequence ID" value="NZ_JTFC01000003.1"/>
</dbReference>
<keyword evidence="4" id="KW-0238">DNA-binding</keyword>
<dbReference type="InterPro" id="IPR036388">
    <property type="entry name" value="WH-like_DNA-bd_sf"/>
</dbReference>
<evidence type="ECO:0000256" key="3">
    <source>
        <dbReference type="ARBA" id="ARBA00022840"/>
    </source>
</evidence>
<dbReference type="InterPro" id="IPR036390">
    <property type="entry name" value="WH_DNA-bd_sf"/>
</dbReference>
<feature type="region of interest" description="Disordered" evidence="6">
    <location>
        <begin position="131"/>
        <end position="177"/>
    </location>
</feature>
<comment type="similarity">
    <text evidence="1">Belongs to the FtsK/SpoIIIE/SftA family.</text>
</comment>
<feature type="binding site" evidence="5">
    <location>
        <begin position="693"/>
        <end position="700"/>
    </location>
    <ligand>
        <name>ATP</name>
        <dbReference type="ChEBI" id="CHEBI:30616"/>
    </ligand>
</feature>
<dbReference type="SMART" id="SM00843">
    <property type="entry name" value="Ftsk_gamma"/>
    <property type="match status" value="1"/>
</dbReference>
<dbReference type="Gene3D" id="3.40.50.300">
    <property type="entry name" value="P-loop containing nucleotide triphosphate hydrolases"/>
    <property type="match status" value="1"/>
</dbReference>